<keyword evidence="2" id="KW-1185">Reference proteome</keyword>
<dbReference type="AlphaFoldDB" id="A0ABD2ZL93"/>
<gene>
    <name evidence="1" type="ORF">ACH5RR_018163</name>
</gene>
<proteinExistence type="predicted"/>
<dbReference type="PANTHER" id="PTHR47266">
    <property type="entry name" value="ENDONUCLEASE-RELATED"/>
    <property type="match status" value="1"/>
</dbReference>
<accession>A0ABD2ZL93</accession>
<dbReference type="SUPFAM" id="SSF53098">
    <property type="entry name" value="Ribonuclease H-like"/>
    <property type="match status" value="1"/>
</dbReference>
<reference evidence="1 2" key="1">
    <citation type="submission" date="2024-11" db="EMBL/GenBank/DDBJ databases">
        <title>A near-complete genome assembly of Cinchona calisaya.</title>
        <authorList>
            <person name="Lian D.C."/>
            <person name="Zhao X.W."/>
            <person name="Wei L."/>
        </authorList>
    </citation>
    <scope>NUCLEOTIDE SEQUENCE [LARGE SCALE GENOMIC DNA]</scope>
    <source>
        <tissue evidence="1">Nenye</tissue>
    </source>
</reference>
<dbReference type="Proteomes" id="UP001630127">
    <property type="component" value="Unassembled WGS sequence"/>
</dbReference>
<sequence length="112" mass="12708">MQCNECQRTENISRRNEMPLTNILVCEVFDVWGLDFMGSFPSSFSNKFILVAVDYVSKWVEAVALPTNDARVVVNLLRKISFHASASHELSLVIVGVTLQMPSLKHYCRNMV</sequence>
<name>A0ABD2ZL93_9GENT</name>
<comment type="caution">
    <text evidence="1">The sequence shown here is derived from an EMBL/GenBank/DDBJ whole genome shotgun (WGS) entry which is preliminary data.</text>
</comment>
<dbReference type="InterPro" id="IPR036397">
    <property type="entry name" value="RNaseH_sf"/>
</dbReference>
<evidence type="ECO:0000313" key="2">
    <source>
        <dbReference type="Proteomes" id="UP001630127"/>
    </source>
</evidence>
<dbReference type="EMBL" id="JBJUIK010000008">
    <property type="protein sequence ID" value="KAL3520014.1"/>
    <property type="molecule type" value="Genomic_DNA"/>
</dbReference>
<protein>
    <submittedName>
        <fullName evidence="1">Uncharacterized protein</fullName>
    </submittedName>
</protein>
<dbReference type="InterPro" id="IPR052160">
    <property type="entry name" value="Gypsy_RT_Integrase-like"/>
</dbReference>
<dbReference type="InterPro" id="IPR012337">
    <property type="entry name" value="RNaseH-like_sf"/>
</dbReference>
<evidence type="ECO:0000313" key="1">
    <source>
        <dbReference type="EMBL" id="KAL3520014.1"/>
    </source>
</evidence>
<organism evidence="1 2">
    <name type="scientific">Cinchona calisaya</name>
    <dbReference type="NCBI Taxonomy" id="153742"/>
    <lineage>
        <taxon>Eukaryota</taxon>
        <taxon>Viridiplantae</taxon>
        <taxon>Streptophyta</taxon>
        <taxon>Embryophyta</taxon>
        <taxon>Tracheophyta</taxon>
        <taxon>Spermatophyta</taxon>
        <taxon>Magnoliopsida</taxon>
        <taxon>eudicotyledons</taxon>
        <taxon>Gunneridae</taxon>
        <taxon>Pentapetalae</taxon>
        <taxon>asterids</taxon>
        <taxon>lamiids</taxon>
        <taxon>Gentianales</taxon>
        <taxon>Rubiaceae</taxon>
        <taxon>Cinchonoideae</taxon>
        <taxon>Cinchoneae</taxon>
        <taxon>Cinchona</taxon>
    </lineage>
</organism>
<dbReference type="Gene3D" id="3.30.420.10">
    <property type="entry name" value="Ribonuclease H-like superfamily/Ribonuclease H"/>
    <property type="match status" value="1"/>
</dbReference>